<dbReference type="RefSeq" id="WP_084641739.1">
    <property type="nucleotide sequence ID" value="NZ_LKAQ01000005.1"/>
</dbReference>
<reference evidence="3 4" key="1">
    <citation type="submission" date="2015-09" db="EMBL/GenBank/DDBJ databases">
        <title>Genome of Desulfovibrio dechloracetivorans BerOc1, a mercury methylating strain isolated from highly hydrocarbons and metals contaminated coastal sediments.</title>
        <authorList>
            <person name="Goni Urriza M."/>
            <person name="Gassie C."/>
            <person name="Bouchez O."/>
            <person name="Klopp C."/>
            <person name="Ranchou-Peyruse A."/>
            <person name="Remy G."/>
        </authorList>
    </citation>
    <scope>NUCLEOTIDE SEQUENCE [LARGE SCALE GENOMIC DNA]</scope>
    <source>
        <strain evidence="3 4">BerOc1</strain>
    </source>
</reference>
<keyword evidence="2" id="KW-0810">Translation regulation</keyword>
<dbReference type="GO" id="GO:0043023">
    <property type="term" value="F:ribosomal large subunit binding"/>
    <property type="evidence" value="ECO:0007669"/>
    <property type="project" value="TreeGrafter"/>
</dbReference>
<dbReference type="Proteomes" id="UP000181901">
    <property type="component" value="Unassembled WGS sequence"/>
</dbReference>
<evidence type="ECO:0000313" key="3">
    <source>
        <dbReference type="EMBL" id="OIQ48788.1"/>
    </source>
</evidence>
<dbReference type="Gene3D" id="3.30.460.10">
    <property type="entry name" value="Beta Polymerase, domain 2"/>
    <property type="match status" value="1"/>
</dbReference>
<dbReference type="PANTHER" id="PTHR21043">
    <property type="entry name" value="IOJAP SUPERFAMILY ORTHOLOG"/>
    <property type="match status" value="1"/>
</dbReference>
<evidence type="ECO:0000256" key="2">
    <source>
        <dbReference type="HAMAP-Rule" id="MF_01477"/>
    </source>
</evidence>
<comment type="similarity">
    <text evidence="1 2">Belongs to the Iojap/RsfS family.</text>
</comment>
<dbReference type="OrthoDB" id="9793681at2"/>
<dbReference type="GO" id="GO:0017148">
    <property type="term" value="P:negative regulation of translation"/>
    <property type="evidence" value="ECO:0007669"/>
    <property type="project" value="UniProtKB-UniRule"/>
</dbReference>
<sequence length="124" mass="13948">MLNKEKKFAEMASVDKARDVAGWLDAKQGERISIIDVTGLSSVTDMILVVSARGVKHAQALASHILDKAAEENMEFLSMEGHKTGEWVLIDLNDVLVHVFLDELREFYNIEGMWTEAPRVEFEA</sequence>
<organism evidence="3 4">
    <name type="scientific">Pseudodesulfovibrio hydrargyri</name>
    <dbReference type="NCBI Taxonomy" id="2125990"/>
    <lineage>
        <taxon>Bacteria</taxon>
        <taxon>Pseudomonadati</taxon>
        <taxon>Thermodesulfobacteriota</taxon>
        <taxon>Desulfovibrionia</taxon>
        <taxon>Desulfovibrionales</taxon>
        <taxon>Desulfovibrionaceae</taxon>
    </lineage>
</organism>
<name>A0A1J5MSD1_9BACT</name>
<comment type="subcellular location">
    <subcellularLocation>
        <location evidence="2">Cytoplasm</location>
    </subcellularLocation>
</comment>
<dbReference type="NCBIfam" id="TIGR00090">
    <property type="entry name" value="rsfS_iojap_ybeB"/>
    <property type="match status" value="1"/>
</dbReference>
<keyword evidence="4" id="KW-1185">Reference proteome</keyword>
<gene>
    <name evidence="2 3" type="primary">rsfS</name>
    <name evidence="3" type="ORF">BerOc1_03541</name>
</gene>
<evidence type="ECO:0000313" key="4">
    <source>
        <dbReference type="Proteomes" id="UP000181901"/>
    </source>
</evidence>
<evidence type="ECO:0000256" key="1">
    <source>
        <dbReference type="ARBA" id="ARBA00010574"/>
    </source>
</evidence>
<keyword evidence="2" id="KW-0963">Cytoplasm</keyword>
<accession>A0A1J5MSD1</accession>
<comment type="function">
    <text evidence="2">Functions as a ribosomal silencing factor. Interacts with ribosomal protein uL14 (rplN), blocking formation of intersubunit bridge B8. Prevents association of the 30S and 50S ribosomal subunits and the formation of functional ribosomes, thus repressing translation.</text>
</comment>
<dbReference type="InterPro" id="IPR004394">
    <property type="entry name" value="Iojap/RsfS/C7orf30"/>
</dbReference>
<proteinExistence type="inferred from homology"/>
<comment type="caution">
    <text evidence="3">The sequence shown here is derived from an EMBL/GenBank/DDBJ whole genome shotgun (WGS) entry which is preliminary data.</text>
</comment>
<dbReference type="HAMAP" id="MF_01477">
    <property type="entry name" value="Iojap_RsfS"/>
    <property type="match status" value="1"/>
</dbReference>
<dbReference type="GO" id="GO:0042256">
    <property type="term" value="P:cytosolic ribosome assembly"/>
    <property type="evidence" value="ECO:0007669"/>
    <property type="project" value="UniProtKB-UniRule"/>
</dbReference>
<dbReference type="InterPro" id="IPR043519">
    <property type="entry name" value="NT_sf"/>
</dbReference>
<dbReference type="Pfam" id="PF02410">
    <property type="entry name" value="RsfS"/>
    <property type="match status" value="1"/>
</dbReference>
<dbReference type="AlphaFoldDB" id="A0A1J5MSD1"/>
<dbReference type="SUPFAM" id="SSF81301">
    <property type="entry name" value="Nucleotidyltransferase"/>
    <property type="match status" value="1"/>
</dbReference>
<dbReference type="EMBL" id="LKAQ01000005">
    <property type="protein sequence ID" value="OIQ48788.1"/>
    <property type="molecule type" value="Genomic_DNA"/>
</dbReference>
<protein>
    <recommendedName>
        <fullName evidence="2">Ribosomal silencing factor RsfS</fullName>
    </recommendedName>
</protein>
<dbReference type="GO" id="GO:0005737">
    <property type="term" value="C:cytoplasm"/>
    <property type="evidence" value="ECO:0007669"/>
    <property type="project" value="UniProtKB-SubCell"/>
</dbReference>
<dbReference type="GO" id="GO:0090071">
    <property type="term" value="P:negative regulation of ribosome biogenesis"/>
    <property type="evidence" value="ECO:0007669"/>
    <property type="project" value="UniProtKB-UniRule"/>
</dbReference>
<dbReference type="PANTHER" id="PTHR21043:SF0">
    <property type="entry name" value="MITOCHONDRIAL ASSEMBLY OF RIBOSOMAL LARGE SUBUNIT PROTEIN 1"/>
    <property type="match status" value="1"/>
</dbReference>
<keyword evidence="2" id="KW-0678">Repressor</keyword>
<comment type="subunit">
    <text evidence="2">Interacts with ribosomal protein uL14 (rplN).</text>
</comment>